<feature type="transmembrane region" description="Helical" evidence="1">
    <location>
        <begin position="12"/>
        <end position="32"/>
    </location>
</feature>
<name>A0A8S5R1N7_9CAUD</name>
<proteinExistence type="predicted"/>
<dbReference type="EMBL" id="BK015787">
    <property type="protein sequence ID" value="DAE24893.1"/>
    <property type="molecule type" value="Genomic_DNA"/>
</dbReference>
<keyword evidence="1" id="KW-1133">Transmembrane helix</keyword>
<sequence>MKVTFKKGWQPFDWKAFVAWLIFIGLIVWFIFK</sequence>
<protein>
    <submittedName>
        <fullName evidence="2">Protein similar to CwfJ C-terminus 2</fullName>
    </submittedName>
</protein>
<keyword evidence="1" id="KW-0472">Membrane</keyword>
<reference evidence="2" key="1">
    <citation type="journal article" date="2021" name="Proc. Natl. Acad. Sci. U.S.A.">
        <title>A Catalog of Tens of Thousands of Viruses from Human Metagenomes Reveals Hidden Associations with Chronic Diseases.</title>
        <authorList>
            <person name="Tisza M.J."/>
            <person name="Buck C.B."/>
        </authorList>
    </citation>
    <scope>NUCLEOTIDE SEQUENCE</scope>
    <source>
        <strain evidence="2">CttJO12</strain>
    </source>
</reference>
<organism evidence="2">
    <name type="scientific">Siphoviridae sp. cttJO12</name>
    <dbReference type="NCBI Taxonomy" id="2826492"/>
    <lineage>
        <taxon>Viruses</taxon>
        <taxon>Duplodnaviria</taxon>
        <taxon>Heunggongvirae</taxon>
        <taxon>Uroviricota</taxon>
        <taxon>Caudoviricetes</taxon>
    </lineage>
</organism>
<evidence type="ECO:0000256" key="1">
    <source>
        <dbReference type="SAM" id="Phobius"/>
    </source>
</evidence>
<evidence type="ECO:0000313" key="2">
    <source>
        <dbReference type="EMBL" id="DAE24893.1"/>
    </source>
</evidence>
<accession>A0A8S5R1N7</accession>
<keyword evidence="1" id="KW-0812">Transmembrane</keyword>